<dbReference type="InterPro" id="IPR004839">
    <property type="entry name" value="Aminotransferase_I/II_large"/>
</dbReference>
<dbReference type="Gene3D" id="3.40.640.10">
    <property type="entry name" value="Type I PLP-dependent aspartate aminotransferase-like (Major domain)"/>
    <property type="match status" value="1"/>
</dbReference>
<feature type="compositionally biased region" description="Low complexity" evidence="1">
    <location>
        <begin position="15"/>
        <end position="29"/>
    </location>
</feature>
<organism evidence="3 4">
    <name type="scientific">Paenibacillus artemisiicola</name>
    <dbReference type="NCBI Taxonomy" id="1172618"/>
    <lineage>
        <taxon>Bacteria</taxon>
        <taxon>Bacillati</taxon>
        <taxon>Bacillota</taxon>
        <taxon>Bacilli</taxon>
        <taxon>Bacillales</taxon>
        <taxon>Paenibacillaceae</taxon>
        <taxon>Paenibacillus</taxon>
    </lineage>
</organism>
<feature type="region of interest" description="Disordered" evidence="1">
    <location>
        <begin position="1"/>
        <end position="45"/>
    </location>
</feature>
<dbReference type="InterPro" id="IPR051446">
    <property type="entry name" value="HTH_trans_reg/aminotransferase"/>
</dbReference>
<evidence type="ECO:0000256" key="1">
    <source>
        <dbReference type="SAM" id="MobiDB-lite"/>
    </source>
</evidence>
<accession>A0ABS3WAA9</accession>
<evidence type="ECO:0000313" key="4">
    <source>
        <dbReference type="Proteomes" id="UP000670947"/>
    </source>
</evidence>
<keyword evidence="3" id="KW-0032">Aminotransferase</keyword>
<dbReference type="PANTHER" id="PTHR46577:SF2">
    <property type="entry name" value="TRANSCRIPTIONAL REGULATORY PROTEIN"/>
    <property type="match status" value="1"/>
</dbReference>
<proteinExistence type="predicted"/>
<dbReference type="PANTHER" id="PTHR46577">
    <property type="entry name" value="HTH-TYPE TRANSCRIPTIONAL REGULATORY PROTEIN GABR"/>
    <property type="match status" value="1"/>
</dbReference>
<dbReference type="Pfam" id="PF00155">
    <property type="entry name" value="Aminotran_1_2"/>
    <property type="match status" value="1"/>
</dbReference>
<dbReference type="RefSeq" id="WP_208848135.1">
    <property type="nucleotide sequence ID" value="NZ_JAGGDJ010000008.1"/>
</dbReference>
<evidence type="ECO:0000259" key="2">
    <source>
        <dbReference type="Pfam" id="PF00155"/>
    </source>
</evidence>
<dbReference type="Proteomes" id="UP000670947">
    <property type="component" value="Unassembled WGS sequence"/>
</dbReference>
<comment type="caution">
    <text evidence="3">The sequence shown here is derived from an EMBL/GenBank/DDBJ whole genome shotgun (WGS) entry which is preliminary data.</text>
</comment>
<reference evidence="3 4" key="1">
    <citation type="submission" date="2021-03" db="EMBL/GenBank/DDBJ databases">
        <title>Paenibacillus artemisicola MWE-103 whole genome sequence.</title>
        <authorList>
            <person name="Ham Y.J."/>
        </authorList>
    </citation>
    <scope>NUCLEOTIDE SEQUENCE [LARGE SCALE GENOMIC DNA]</scope>
    <source>
        <strain evidence="3 4">MWE-103</strain>
    </source>
</reference>
<dbReference type="InterPro" id="IPR015421">
    <property type="entry name" value="PyrdxlP-dep_Trfase_major"/>
</dbReference>
<dbReference type="EMBL" id="JAGGDJ010000008">
    <property type="protein sequence ID" value="MBO7745264.1"/>
    <property type="molecule type" value="Genomic_DNA"/>
</dbReference>
<sequence length="409" mass="43649">MANKQSRNGARRSVPPLADLLTDLAPAQASERRKEERISFAGDWPEDGIPAVRQAVETARGRADGADADGNRATHPSTERLRELLAVRLAGRGLPVEAGELALAPQGEPVIAWIARGLLRPGDAVLVESPAPPNCLQAFRSAGAVVVQVPCDEDGMRPEYAERLAEAHRPKLAHVMPALGNPAGRVWSAARREAMLDLGRRCGMVLLEDDAYGQWRSGEAEREASLYAMSAKTADGGVIYAGTFAAALGPELPVGWAAADPGIRARLAALPRTPAAEEPDAGGSAEAMLLRLLDGGKLDELLRQLSVSYSERMYRLDALLRERHWSGASWTLPKGGPFLWLTLPEGLDADALLRAAKANGVAFDPGAPFYAADPPRNRLRLSVAGAAGDRLDEGFARLAETMDAFLARS</sequence>
<name>A0ABS3WAA9_9BACL</name>
<evidence type="ECO:0000313" key="3">
    <source>
        <dbReference type="EMBL" id="MBO7745264.1"/>
    </source>
</evidence>
<keyword evidence="4" id="KW-1185">Reference proteome</keyword>
<dbReference type="SUPFAM" id="SSF53383">
    <property type="entry name" value="PLP-dependent transferases"/>
    <property type="match status" value="1"/>
</dbReference>
<feature type="domain" description="Aminotransferase class I/classII large" evidence="2">
    <location>
        <begin position="50"/>
        <end position="395"/>
    </location>
</feature>
<keyword evidence="3" id="KW-0808">Transferase</keyword>
<dbReference type="CDD" id="cd00609">
    <property type="entry name" value="AAT_like"/>
    <property type="match status" value="1"/>
</dbReference>
<protein>
    <submittedName>
        <fullName evidence="3">PLP-dependent aminotransferase family protein</fullName>
    </submittedName>
</protein>
<dbReference type="InterPro" id="IPR015424">
    <property type="entry name" value="PyrdxlP-dep_Trfase"/>
</dbReference>
<dbReference type="GO" id="GO:0008483">
    <property type="term" value="F:transaminase activity"/>
    <property type="evidence" value="ECO:0007669"/>
    <property type="project" value="UniProtKB-KW"/>
</dbReference>
<dbReference type="Gene3D" id="3.90.1150.10">
    <property type="entry name" value="Aspartate Aminotransferase, domain 1"/>
    <property type="match status" value="1"/>
</dbReference>
<gene>
    <name evidence="3" type="ORF">I8J29_13720</name>
</gene>
<dbReference type="InterPro" id="IPR015422">
    <property type="entry name" value="PyrdxlP-dep_Trfase_small"/>
</dbReference>